<name>A0AAV9HK25_9PEZI</name>
<feature type="compositionally biased region" description="Pro residues" evidence="1">
    <location>
        <begin position="90"/>
        <end position="99"/>
    </location>
</feature>
<dbReference type="PANTHER" id="PTHR22705:SF0">
    <property type="entry name" value="ZZ-TYPE ZINC FINGER-CONTAINING PROTEIN 3"/>
    <property type="match status" value="1"/>
</dbReference>
<organism evidence="2 3">
    <name type="scientific">Cladorrhinum samala</name>
    <dbReference type="NCBI Taxonomy" id="585594"/>
    <lineage>
        <taxon>Eukaryota</taxon>
        <taxon>Fungi</taxon>
        <taxon>Dikarya</taxon>
        <taxon>Ascomycota</taxon>
        <taxon>Pezizomycotina</taxon>
        <taxon>Sordariomycetes</taxon>
        <taxon>Sordariomycetidae</taxon>
        <taxon>Sordariales</taxon>
        <taxon>Podosporaceae</taxon>
        <taxon>Cladorrhinum</taxon>
    </lineage>
</organism>
<feature type="compositionally biased region" description="Low complexity" evidence="1">
    <location>
        <begin position="33"/>
        <end position="54"/>
    </location>
</feature>
<feature type="region of interest" description="Disordered" evidence="1">
    <location>
        <begin position="207"/>
        <end position="309"/>
    </location>
</feature>
<dbReference type="PANTHER" id="PTHR22705">
    <property type="entry name" value="ZINC FINGER, ZZ DOMAIN CONTAINING 3"/>
    <property type="match status" value="1"/>
</dbReference>
<gene>
    <name evidence="2" type="ORF">QBC42DRAFT_270959</name>
</gene>
<proteinExistence type="predicted"/>
<reference evidence="2" key="2">
    <citation type="submission" date="2023-06" db="EMBL/GenBank/DDBJ databases">
        <authorList>
            <consortium name="Lawrence Berkeley National Laboratory"/>
            <person name="Mondo S.J."/>
            <person name="Hensen N."/>
            <person name="Bonometti L."/>
            <person name="Westerberg I."/>
            <person name="Brannstrom I.O."/>
            <person name="Guillou S."/>
            <person name="Cros-Aarteil S."/>
            <person name="Calhoun S."/>
            <person name="Haridas S."/>
            <person name="Kuo A."/>
            <person name="Pangilinan J."/>
            <person name="Riley R."/>
            <person name="Labutti K."/>
            <person name="Andreopoulos B."/>
            <person name="Lipzen A."/>
            <person name="Chen C."/>
            <person name="Yanf M."/>
            <person name="Daum C."/>
            <person name="Ng V."/>
            <person name="Clum A."/>
            <person name="Steindorff A."/>
            <person name="Ohm R."/>
            <person name="Martin F."/>
            <person name="Silar P."/>
            <person name="Natvig D."/>
            <person name="Lalanne C."/>
            <person name="Gautier V."/>
            <person name="Ament-Velasquez S.L."/>
            <person name="Kruys A."/>
            <person name="Hutchinson M.I."/>
            <person name="Powell A.J."/>
            <person name="Barry K."/>
            <person name="Miller A.N."/>
            <person name="Grigoriev I.V."/>
            <person name="Debuchy R."/>
            <person name="Gladieux P."/>
            <person name="Thoren M.H."/>
            <person name="Johannesson H."/>
        </authorList>
    </citation>
    <scope>NUCLEOTIDE SEQUENCE</scope>
    <source>
        <strain evidence="2">PSN324</strain>
    </source>
</reference>
<accession>A0AAV9HK25</accession>
<evidence type="ECO:0000313" key="3">
    <source>
        <dbReference type="Proteomes" id="UP001321749"/>
    </source>
</evidence>
<protein>
    <recommendedName>
        <fullName evidence="4">SWR1-complex protein 5</fullName>
    </recommendedName>
</protein>
<dbReference type="EMBL" id="MU864998">
    <property type="protein sequence ID" value="KAK4461058.1"/>
    <property type="molecule type" value="Genomic_DNA"/>
</dbReference>
<feature type="region of interest" description="Disordered" evidence="1">
    <location>
        <begin position="1"/>
        <end position="139"/>
    </location>
</feature>
<feature type="compositionally biased region" description="Acidic residues" evidence="1">
    <location>
        <begin position="223"/>
        <end position="266"/>
    </location>
</feature>
<dbReference type="AlphaFoldDB" id="A0AAV9HK25"/>
<dbReference type="Proteomes" id="UP001321749">
    <property type="component" value="Unassembled WGS sequence"/>
</dbReference>
<evidence type="ECO:0000256" key="1">
    <source>
        <dbReference type="SAM" id="MobiDB-lite"/>
    </source>
</evidence>
<comment type="caution">
    <text evidence="2">The sequence shown here is derived from an EMBL/GenBank/DDBJ whole genome shotgun (WGS) entry which is preliminary data.</text>
</comment>
<evidence type="ECO:0000313" key="2">
    <source>
        <dbReference type="EMBL" id="KAK4461058.1"/>
    </source>
</evidence>
<keyword evidence="3" id="KW-1185">Reference proteome</keyword>
<dbReference type="InterPro" id="IPR037830">
    <property type="entry name" value="ZZZ3"/>
</dbReference>
<sequence>MPGLTVATGANPAAVPASASETHRARSTSGPRTHTTTTTASNGAPPISSRTSSPTRPPISPITPTLGPSQLAHNHNHNPNIPPTTNQHPLAPPPIPQPKPNNSANHNVTPVPIPDFALGRPAFTHSTHPAQQPSIQPPPAQPIIDFENNPDVLALKSSITILQLQRARATADMQALNRAKTAALADPEAFVADLAAGRIGMGDNAPTLFGSGTGAAPHSDRMDLDDDEEEDDDSDDDDDDDEEEEDDYSSSDSGSDSDEEDSEDGEGQTKIKQEEGITSPPRPRRRKKKGKKGGGQAGPAAWRQLPKPQNVVRCPPINWSQYGVVGESLDKLHAEQVAAPTPGAPVVLEKGGTYEFKAGDTSGERAQRLVGIAAPYVPGRDKLDKKSKGGRR</sequence>
<feature type="compositionally biased region" description="Low complexity" evidence="1">
    <location>
        <begin position="77"/>
        <end position="89"/>
    </location>
</feature>
<feature type="compositionally biased region" description="Basic residues" evidence="1">
    <location>
        <begin position="282"/>
        <end position="292"/>
    </location>
</feature>
<evidence type="ECO:0008006" key="4">
    <source>
        <dbReference type="Google" id="ProtNLM"/>
    </source>
</evidence>
<reference evidence="2" key="1">
    <citation type="journal article" date="2023" name="Mol. Phylogenet. Evol.">
        <title>Genome-scale phylogeny and comparative genomics of the fungal order Sordariales.</title>
        <authorList>
            <person name="Hensen N."/>
            <person name="Bonometti L."/>
            <person name="Westerberg I."/>
            <person name="Brannstrom I.O."/>
            <person name="Guillou S."/>
            <person name="Cros-Aarteil S."/>
            <person name="Calhoun S."/>
            <person name="Haridas S."/>
            <person name="Kuo A."/>
            <person name="Mondo S."/>
            <person name="Pangilinan J."/>
            <person name="Riley R."/>
            <person name="LaButti K."/>
            <person name="Andreopoulos B."/>
            <person name="Lipzen A."/>
            <person name="Chen C."/>
            <person name="Yan M."/>
            <person name="Daum C."/>
            <person name="Ng V."/>
            <person name="Clum A."/>
            <person name="Steindorff A."/>
            <person name="Ohm R.A."/>
            <person name="Martin F."/>
            <person name="Silar P."/>
            <person name="Natvig D.O."/>
            <person name="Lalanne C."/>
            <person name="Gautier V."/>
            <person name="Ament-Velasquez S.L."/>
            <person name="Kruys A."/>
            <person name="Hutchinson M.I."/>
            <person name="Powell A.J."/>
            <person name="Barry K."/>
            <person name="Miller A.N."/>
            <person name="Grigoriev I.V."/>
            <person name="Debuchy R."/>
            <person name="Gladieux P."/>
            <person name="Hiltunen Thoren M."/>
            <person name="Johannesson H."/>
        </authorList>
    </citation>
    <scope>NUCLEOTIDE SEQUENCE</scope>
    <source>
        <strain evidence="2">PSN324</strain>
    </source>
</reference>